<protein>
    <submittedName>
        <fullName evidence="2">Uncharacterized protein</fullName>
    </submittedName>
</protein>
<dbReference type="EMBL" id="QJNS01000112">
    <property type="protein sequence ID" value="RYO86639.1"/>
    <property type="molecule type" value="Genomic_DNA"/>
</dbReference>
<feature type="compositionally biased region" description="Polar residues" evidence="1">
    <location>
        <begin position="254"/>
        <end position="263"/>
    </location>
</feature>
<feature type="compositionally biased region" description="Acidic residues" evidence="1">
    <location>
        <begin position="290"/>
        <end position="311"/>
    </location>
</feature>
<evidence type="ECO:0000256" key="1">
    <source>
        <dbReference type="SAM" id="MobiDB-lite"/>
    </source>
</evidence>
<evidence type="ECO:0000313" key="2">
    <source>
        <dbReference type="EMBL" id="RYO86639.1"/>
    </source>
</evidence>
<organism evidence="2 3">
    <name type="scientific">Monosporascus cannonballus</name>
    <dbReference type="NCBI Taxonomy" id="155416"/>
    <lineage>
        <taxon>Eukaryota</taxon>
        <taxon>Fungi</taxon>
        <taxon>Dikarya</taxon>
        <taxon>Ascomycota</taxon>
        <taxon>Pezizomycotina</taxon>
        <taxon>Sordariomycetes</taxon>
        <taxon>Xylariomycetidae</taxon>
        <taxon>Xylariales</taxon>
        <taxon>Xylariales incertae sedis</taxon>
        <taxon>Monosporascus</taxon>
    </lineage>
</organism>
<name>A0ABY0H8A2_9PEZI</name>
<accession>A0ABY0H8A2</accession>
<evidence type="ECO:0000313" key="3">
    <source>
        <dbReference type="Proteomes" id="UP000294003"/>
    </source>
</evidence>
<reference evidence="2 3" key="1">
    <citation type="submission" date="2018-06" db="EMBL/GenBank/DDBJ databases">
        <title>Complete Genomes of Monosporascus.</title>
        <authorList>
            <person name="Robinson A.J."/>
            <person name="Natvig D.O."/>
        </authorList>
    </citation>
    <scope>NUCLEOTIDE SEQUENCE [LARGE SCALE GENOMIC DNA]</scope>
    <source>
        <strain evidence="2 3">CBS 609.92</strain>
    </source>
</reference>
<sequence length="321" mass="35655">MADNFSYNEFRDRTLVLNAKILTPPGHNPHPNSYIDFDTQKEANVSRAFALSNLQKTRTTIVDRETLRRSLMDTMGTHSVDLRSKVMVCNFQELDGLFSARHNFQRSTFSVWAQVWVLIVLQIRHDSSKPDPMADGEQLEATRIVIYDAVASGQAQREQIIRQRMPRILQEGDIALPAGGLEVPASDVKIRLLPQIDIHSAMHAANPPSVFGGIFMDTQARVVDRARSRIIGILLTGASLDNSWKAIGAIELPGQSSKSNDYNPNDMIEPASQRAPTPIVIDPDTPDTSMEVDDDEPRDDGGNDNDPEMIDLTDAARGVRL</sequence>
<keyword evidence="3" id="KW-1185">Reference proteome</keyword>
<dbReference type="Proteomes" id="UP000294003">
    <property type="component" value="Unassembled WGS sequence"/>
</dbReference>
<gene>
    <name evidence="2" type="ORF">DL762_004651</name>
</gene>
<proteinExistence type="predicted"/>
<feature type="compositionally biased region" description="Low complexity" evidence="1">
    <location>
        <begin position="276"/>
        <end position="288"/>
    </location>
</feature>
<feature type="region of interest" description="Disordered" evidence="1">
    <location>
        <begin position="253"/>
        <end position="321"/>
    </location>
</feature>
<comment type="caution">
    <text evidence="2">The sequence shown here is derived from an EMBL/GenBank/DDBJ whole genome shotgun (WGS) entry which is preliminary data.</text>
</comment>